<feature type="region of interest" description="Disordered" evidence="1">
    <location>
        <begin position="1"/>
        <end position="22"/>
    </location>
</feature>
<feature type="transmembrane region" description="Helical" evidence="2">
    <location>
        <begin position="53"/>
        <end position="71"/>
    </location>
</feature>
<feature type="transmembrane region" description="Helical" evidence="2">
    <location>
        <begin position="77"/>
        <end position="97"/>
    </location>
</feature>
<evidence type="ECO:0000313" key="4">
    <source>
        <dbReference type="Proteomes" id="UP000664914"/>
    </source>
</evidence>
<reference evidence="3" key="2">
    <citation type="submission" date="2021-04" db="EMBL/GenBank/DDBJ databases">
        <title>Isolation and genomic analysis of the ibuprofen-degrading bacterium Sphingomonas strain MPO218.</title>
        <authorList>
            <person name="Aulestia M."/>
            <person name="Flores A."/>
            <person name="Mangas E.L."/>
            <person name="Perez-Pulido A.J."/>
            <person name="Santero E."/>
            <person name="Camacho E.M."/>
        </authorList>
    </citation>
    <scope>NUCLEOTIDE SEQUENCE</scope>
    <source>
        <strain evidence="3">MPO218</strain>
    </source>
</reference>
<dbReference type="AlphaFoldDB" id="A0A975HFK9"/>
<evidence type="ECO:0000313" key="3">
    <source>
        <dbReference type="EMBL" id="QTH22019.1"/>
    </source>
</evidence>
<keyword evidence="2" id="KW-1133">Transmembrane helix</keyword>
<dbReference type="Pfam" id="PF07087">
    <property type="entry name" value="DUF1353"/>
    <property type="match status" value="1"/>
</dbReference>
<keyword evidence="2" id="KW-0472">Membrane</keyword>
<gene>
    <name evidence="3" type="ORF">HRJ34_00295</name>
</gene>
<evidence type="ECO:0000256" key="2">
    <source>
        <dbReference type="SAM" id="Phobius"/>
    </source>
</evidence>
<dbReference type="Proteomes" id="UP000664914">
    <property type="component" value="Chromosome"/>
</dbReference>
<name>A0A975HFK9_9SPHN</name>
<dbReference type="RefSeq" id="WP_208633041.1">
    <property type="nucleotide sequence ID" value="NZ_CP059319.1"/>
</dbReference>
<dbReference type="EMBL" id="CP059319">
    <property type="protein sequence ID" value="QTH22019.1"/>
    <property type="molecule type" value="Genomic_DNA"/>
</dbReference>
<protein>
    <submittedName>
        <fullName evidence="3">DUF1353 domain-containing protein</fullName>
    </submittedName>
</protein>
<accession>A0A975HFK9</accession>
<keyword evidence="2" id="KW-0812">Transmembrane</keyword>
<reference evidence="3" key="1">
    <citation type="submission" date="2020-07" db="EMBL/GenBank/DDBJ databases">
        <authorList>
            <person name="Camacho E."/>
        </authorList>
    </citation>
    <scope>NUCLEOTIDE SEQUENCE</scope>
    <source>
        <strain evidence="3">MPO218</strain>
    </source>
</reference>
<dbReference type="InterPro" id="IPR010767">
    <property type="entry name" value="Phage_CGC-2007_Cje0229"/>
</dbReference>
<proteinExistence type="predicted"/>
<evidence type="ECO:0000256" key="1">
    <source>
        <dbReference type="SAM" id="MobiDB-lite"/>
    </source>
</evidence>
<organism evidence="3 4">
    <name type="scientific">Rhizorhabdus wittichii</name>
    <dbReference type="NCBI Taxonomy" id="160791"/>
    <lineage>
        <taxon>Bacteria</taxon>
        <taxon>Pseudomonadati</taxon>
        <taxon>Pseudomonadota</taxon>
        <taxon>Alphaproteobacteria</taxon>
        <taxon>Sphingomonadales</taxon>
        <taxon>Sphingomonadaceae</taxon>
        <taxon>Rhizorhabdus</taxon>
    </lineage>
</organism>
<sequence>MTPRFLASPPTPAVGKRPNGKTEYRASGPIIFSDARGVIHTVPTGWRSDGISWPVWLLAAIALAGAAAVGAQLFGAPWWAVVALGGWAALWGAFWLLRPRQRLMVAAFVHDWACQQVFLFPDKADADRLFAEAMKALRVAAIYRVPLYAWVRLRRQRVQWQQPELAPVMDGGRVVGWR</sequence>